<protein>
    <submittedName>
        <fullName evidence="2">Uncharacterized protein</fullName>
    </submittedName>
</protein>
<proteinExistence type="predicted"/>
<reference evidence="2 3" key="1">
    <citation type="submission" date="2023-11" db="EMBL/GenBank/DDBJ databases">
        <authorList>
            <person name="Hedman E."/>
            <person name="Englund M."/>
            <person name="Stromberg M."/>
            <person name="Nyberg Akerstrom W."/>
            <person name="Nylinder S."/>
            <person name="Jareborg N."/>
            <person name="Kallberg Y."/>
            <person name="Kronander E."/>
        </authorList>
    </citation>
    <scope>NUCLEOTIDE SEQUENCE [LARGE SCALE GENOMIC DNA]</scope>
</reference>
<evidence type="ECO:0000256" key="1">
    <source>
        <dbReference type="SAM" id="MobiDB-lite"/>
    </source>
</evidence>
<evidence type="ECO:0000313" key="3">
    <source>
        <dbReference type="Proteomes" id="UP001314205"/>
    </source>
</evidence>
<organism evidence="2 3">
    <name type="scientific">Parnassius mnemosyne</name>
    <name type="common">clouded apollo</name>
    <dbReference type="NCBI Taxonomy" id="213953"/>
    <lineage>
        <taxon>Eukaryota</taxon>
        <taxon>Metazoa</taxon>
        <taxon>Ecdysozoa</taxon>
        <taxon>Arthropoda</taxon>
        <taxon>Hexapoda</taxon>
        <taxon>Insecta</taxon>
        <taxon>Pterygota</taxon>
        <taxon>Neoptera</taxon>
        <taxon>Endopterygota</taxon>
        <taxon>Lepidoptera</taxon>
        <taxon>Glossata</taxon>
        <taxon>Ditrysia</taxon>
        <taxon>Papilionoidea</taxon>
        <taxon>Papilionidae</taxon>
        <taxon>Parnassiinae</taxon>
        <taxon>Parnassini</taxon>
        <taxon>Parnassius</taxon>
        <taxon>Driopa</taxon>
    </lineage>
</organism>
<feature type="compositionally biased region" description="Low complexity" evidence="1">
    <location>
        <begin position="131"/>
        <end position="143"/>
    </location>
</feature>
<accession>A0AAV1L5Y6</accession>
<keyword evidence="3" id="KW-1185">Reference proteome</keyword>
<name>A0AAV1L5Y6_9NEOP</name>
<feature type="region of interest" description="Disordered" evidence="1">
    <location>
        <begin position="119"/>
        <end position="157"/>
    </location>
</feature>
<gene>
    <name evidence="2" type="ORF">PARMNEM_LOCUS10265</name>
</gene>
<dbReference type="Proteomes" id="UP001314205">
    <property type="component" value="Unassembled WGS sequence"/>
</dbReference>
<dbReference type="EMBL" id="CAVLGL010000084">
    <property type="protein sequence ID" value="CAK1589819.1"/>
    <property type="molecule type" value="Genomic_DNA"/>
</dbReference>
<evidence type="ECO:0000313" key="2">
    <source>
        <dbReference type="EMBL" id="CAK1589819.1"/>
    </source>
</evidence>
<sequence length="157" mass="16276">MKAKTISKAHFLQVVRHMYIEQGAPTSLYSRLLALLSARGIGTDAQRPTLSAQTPALSVQRPILGVQSTVISQRPALSSQALMFPRPRGVFLSPRPREPVPGAAGSVLNSLQSIAVARELVSGSGPGTGSVSGRPRSMSGSRGPALGSQGPVSDAPI</sequence>
<dbReference type="AlphaFoldDB" id="A0AAV1L5Y6"/>
<comment type="caution">
    <text evidence="2">The sequence shown here is derived from an EMBL/GenBank/DDBJ whole genome shotgun (WGS) entry which is preliminary data.</text>
</comment>